<protein>
    <submittedName>
        <fullName evidence="2">Uncharacterized protein</fullName>
    </submittedName>
</protein>
<proteinExistence type="predicted"/>
<evidence type="ECO:0000256" key="1">
    <source>
        <dbReference type="SAM" id="SignalP"/>
    </source>
</evidence>
<gene>
    <name evidence="2" type="ORF">E4L96_18560</name>
</gene>
<dbReference type="RefSeq" id="WP_135208699.1">
    <property type="nucleotide sequence ID" value="NZ_SPVF01000236.1"/>
</dbReference>
<evidence type="ECO:0000313" key="3">
    <source>
        <dbReference type="Proteomes" id="UP000298438"/>
    </source>
</evidence>
<evidence type="ECO:0000313" key="2">
    <source>
        <dbReference type="EMBL" id="TFW15010.1"/>
    </source>
</evidence>
<comment type="caution">
    <text evidence="2">The sequence shown here is derived from an EMBL/GenBank/DDBJ whole genome shotgun (WGS) entry which is preliminary data.</text>
</comment>
<reference evidence="2 3" key="1">
    <citation type="submission" date="2019-03" db="EMBL/GenBank/DDBJ databases">
        <title>Draft Genome Sequence of Massilia arenosa sp. nov., a Novel Massilia Species Isolated from a Sandy-loam Maize Soil.</title>
        <authorList>
            <person name="Raths R."/>
            <person name="Peta V."/>
            <person name="Bucking H."/>
        </authorList>
    </citation>
    <scope>NUCLEOTIDE SEQUENCE [LARGE SCALE GENOMIC DNA]</scope>
    <source>
        <strain evidence="2 3">MC02</strain>
    </source>
</reference>
<dbReference type="AlphaFoldDB" id="A0A4Y9S0U9"/>
<name>A0A4Y9S0U9_9BURK</name>
<feature type="chain" id="PRO_5021488312" evidence="1">
    <location>
        <begin position="27"/>
        <end position="62"/>
    </location>
</feature>
<organism evidence="2 3">
    <name type="scientific">Zemynaea arenosa</name>
    <dbReference type="NCBI Taxonomy" id="2561931"/>
    <lineage>
        <taxon>Bacteria</taxon>
        <taxon>Pseudomonadati</taxon>
        <taxon>Pseudomonadota</taxon>
        <taxon>Betaproteobacteria</taxon>
        <taxon>Burkholderiales</taxon>
        <taxon>Oxalobacteraceae</taxon>
        <taxon>Telluria group</taxon>
        <taxon>Zemynaea</taxon>
    </lineage>
</organism>
<keyword evidence="3" id="KW-1185">Reference proteome</keyword>
<feature type="signal peptide" evidence="1">
    <location>
        <begin position="1"/>
        <end position="26"/>
    </location>
</feature>
<accession>A0A4Y9S0U9</accession>
<dbReference type="EMBL" id="SPVF01000236">
    <property type="protein sequence ID" value="TFW15010.1"/>
    <property type="molecule type" value="Genomic_DNA"/>
</dbReference>
<sequence>MKNLILKNMEALFIASLLIAGTTSFAAAKIPSHKVEVTKVDGNLYTVNVSAKRLSAEEKAAD</sequence>
<keyword evidence="1" id="KW-0732">Signal</keyword>
<dbReference type="Proteomes" id="UP000298438">
    <property type="component" value="Unassembled WGS sequence"/>
</dbReference>